<evidence type="ECO:0000256" key="2">
    <source>
        <dbReference type="ARBA" id="ARBA00038358"/>
    </source>
</evidence>
<dbReference type="SUPFAM" id="SSF48208">
    <property type="entry name" value="Six-hairpin glycosidases"/>
    <property type="match status" value="1"/>
</dbReference>
<dbReference type="InterPro" id="IPR052369">
    <property type="entry name" value="UG_Glycosaminoglycan_Hydrolase"/>
</dbReference>
<dbReference type="EMBL" id="JAAQPF010000206">
    <property type="protein sequence ID" value="KAF5710970.1"/>
    <property type="molecule type" value="Genomic_DNA"/>
</dbReference>
<dbReference type="GO" id="GO:0016042">
    <property type="term" value="P:lipid catabolic process"/>
    <property type="evidence" value="ECO:0007669"/>
    <property type="project" value="InterPro"/>
</dbReference>
<dbReference type="InterPro" id="IPR008928">
    <property type="entry name" value="6-hairpin_glycosidase_sf"/>
</dbReference>
<dbReference type="InterPro" id="IPR012341">
    <property type="entry name" value="6hp_glycosidase-like_sf"/>
</dbReference>
<evidence type="ECO:0000256" key="1">
    <source>
        <dbReference type="ARBA" id="ARBA00022801"/>
    </source>
</evidence>
<evidence type="ECO:0000313" key="4">
    <source>
        <dbReference type="EMBL" id="KAF5710970.1"/>
    </source>
</evidence>
<sequence>MLSTVFKFAFLLPLAVGGLATPSPPELARRAVAPPSEDPFYKAPAGYEDASPGDILAYRKAPAKLAAFQAIPLNVKDVWQVSYRSTDVFGKPQASVSTIIIPYNADYSKVISYQIAEDAAYINCSPSYVLQQGTNTTYAGTSSIEVLLMAGALRQGWIVSSPDWEGPQSSFIEGVQAGQSTLDSIRAALKSNKFTGIKPSAAVQMWGYSGGALASEFAAELQASYAPELNIIGMAIGGTTPNVQSVYKTINNGLFVGLSFAALGSLTKIFPDVKDAIDAQLVPSKKDAFYSSLERCFYDDVVSYAFQNSSTYFKSDIMKDPTVSRYLNSNCNQGSHGTPGMPIFWYKAQNDEISPVADTDAVVEKYCSAGVSVTYVREAAGEHFTEAALSIGDVSESQYTNGAKRNGIERTKADVKNSLSSEYKHLELLFSPTVEMKIWAVAERSLNMPEPPTWFPEYTKPGSTEYVYRDASFWTSGFFPGLLYLTMERRKKFQTSLRLLGLSRPKPDFPHMIQLEYASKWWTESLHQNGSLMGTHDLGFMICPWARLQWDLHRDPKAFDTLMTAANTLADRFSNKVGCIRSWDVCQTKVYSFTDPSKDFLVIIDNMMNLDLLFWAASKASSPADSTRFFDIAMAHARTSREYLIRADWSSYHVANFDPSTGALKERLTNQGYSHTSCWSRGQAWAIAGFAKSYEWSGESSFLDTAKNCADYFLRRLPDTNIPPWDFDAQDESAATQPPDTSAAMVAAYGMLLIHQSLQNRSEASPYLEHALRIVDAVCERHLNPAASQKQDLGTIPTVENGRATVVKCVETAAGLGDTILNGATINNFEFAPRRWADHGLVYADYFFVLFGNKLLEMNALRSLA</sequence>
<reference evidence="4 5" key="1">
    <citation type="submission" date="2020-05" db="EMBL/GenBank/DDBJ databases">
        <title>Identification and distribution of gene clusters putatively required for synthesis of sphingolipid metabolism inhibitors in phylogenetically diverse species of the filamentous fungus Fusarium.</title>
        <authorList>
            <person name="Kim H.-S."/>
            <person name="Busman M."/>
            <person name="Brown D.W."/>
            <person name="Divon H."/>
            <person name="Uhlig S."/>
            <person name="Proctor R.H."/>
        </authorList>
    </citation>
    <scope>NUCLEOTIDE SEQUENCE [LARGE SCALE GENOMIC DNA]</scope>
    <source>
        <strain evidence="4 5">NRRL 26131</strain>
    </source>
</reference>
<protein>
    <submittedName>
        <fullName evidence="4">Glucuronyl hydrolase</fullName>
    </submittedName>
</protein>
<dbReference type="AlphaFoldDB" id="A0A8H6DC07"/>
<evidence type="ECO:0000313" key="5">
    <source>
        <dbReference type="Proteomes" id="UP000532311"/>
    </source>
</evidence>
<dbReference type="Pfam" id="PF03583">
    <property type="entry name" value="LIP"/>
    <property type="match status" value="1"/>
</dbReference>
<dbReference type="GO" id="GO:0052757">
    <property type="term" value="F:chondroitin hydrolase activity"/>
    <property type="evidence" value="ECO:0007669"/>
    <property type="project" value="TreeGrafter"/>
</dbReference>
<comment type="similarity">
    <text evidence="2">Belongs to the glycosyl hydrolase 88 family.</text>
</comment>
<dbReference type="PANTHER" id="PTHR36845:SF1">
    <property type="entry name" value="HYDROLASE, PUTATIVE (AFU_ORTHOLOGUE AFUA_7G05090)-RELATED"/>
    <property type="match status" value="1"/>
</dbReference>
<accession>A0A8H6DC07</accession>
<dbReference type="Proteomes" id="UP000532311">
    <property type="component" value="Unassembled WGS sequence"/>
</dbReference>
<feature type="chain" id="PRO_5034470722" evidence="3">
    <location>
        <begin position="21"/>
        <end position="865"/>
    </location>
</feature>
<dbReference type="Gene3D" id="3.40.50.1820">
    <property type="entry name" value="alpha/beta hydrolase"/>
    <property type="match status" value="1"/>
</dbReference>
<evidence type="ECO:0000256" key="3">
    <source>
        <dbReference type="SAM" id="SignalP"/>
    </source>
</evidence>
<dbReference type="Gene3D" id="1.10.260.130">
    <property type="match status" value="1"/>
</dbReference>
<dbReference type="GO" id="GO:0000272">
    <property type="term" value="P:polysaccharide catabolic process"/>
    <property type="evidence" value="ECO:0007669"/>
    <property type="project" value="TreeGrafter"/>
</dbReference>
<dbReference type="PANTHER" id="PTHR36845">
    <property type="entry name" value="HYDROLASE, PUTATIVE (AFU_ORTHOLOGUE AFUA_7G05090)-RELATED"/>
    <property type="match status" value="1"/>
</dbReference>
<dbReference type="InterPro" id="IPR005152">
    <property type="entry name" value="Lipase_secreted"/>
</dbReference>
<dbReference type="GO" id="GO:0004806">
    <property type="term" value="F:triacylglycerol lipase activity"/>
    <property type="evidence" value="ECO:0007669"/>
    <property type="project" value="InterPro"/>
</dbReference>
<dbReference type="Gene3D" id="1.50.10.10">
    <property type="match status" value="1"/>
</dbReference>
<gene>
    <name evidence="4" type="ORF">FGLOB1_5194</name>
</gene>
<dbReference type="InterPro" id="IPR029058">
    <property type="entry name" value="AB_hydrolase_fold"/>
</dbReference>
<comment type="caution">
    <text evidence="4">The sequence shown here is derived from an EMBL/GenBank/DDBJ whole genome shotgun (WGS) entry which is preliminary data.</text>
</comment>
<organism evidence="4 5">
    <name type="scientific">Fusarium globosum</name>
    <dbReference type="NCBI Taxonomy" id="78864"/>
    <lineage>
        <taxon>Eukaryota</taxon>
        <taxon>Fungi</taxon>
        <taxon>Dikarya</taxon>
        <taxon>Ascomycota</taxon>
        <taxon>Pezizomycotina</taxon>
        <taxon>Sordariomycetes</taxon>
        <taxon>Hypocreomycetidae</taxon>
        <taxon>Hypocreales</taxon>
        <taxon>Nectriaceae</taxon>
        <taxon>Fusarium</taxon>
        <taxon>Fusarium fujikuroi species complex</taxon>
    </lineage>
</organism>
<keyword evidence="5" id="KW-1185">Reference proteome</keyword>
<proteinExistence type="inferred from homology"/>
<feature type="signal peptide" evidence="3">
    <location>
        <begin position="1"/>
        <end position="20"/>
    </location>
</feature>
<keyword evidence="3" id="KW-0732">Signal</keyword>
<name>A0A8H6DC07_9HYPO</name>
<keyword evidence="1 4" id="KW-0378">Hydrolase</keyword>
<dbReference type="SUPFAM" id="SSF53474">
    <property type="entry name" value="alpha/beta-Hydrolases"/>
    <property type="match status" value="1"/>
</dbReference>